<name>A0ABT3CXY9_9BACT</name>
<feature type="signal peptide" evidence="8">
    <location>
        <begin position="1"/>
        <end position="19"/>
    </location>
</feature>
<gene>
    <name evidence="9" type="ORF">N7U62_17895</name>
</gene>
<keyword evidence="7" id="KW-0998">Cell outer membrane</keyword>
<evidence type="ECO:0000256" key="8">
    <source>
        <dbReference type="SAM" id="SignalP"/>
    </source>
</evidence>
<dbReference type="SUPFAM" id="SSF56954">
    <property type="entry name" value="Outer membrane efflux proteins (OEP)"/>
    <property type="match status" value="1"/>
</dbReference>
<dbReference type="InterPro" id="IPR003423">
    <property type="entry name" value="OMP_efflux"/>
</dbReference>
<keyword evidence="10" id="KW-1185">Reference proteome</keyword>
<evidence type="ECO:0000313" key="10">
    <source>
        <dbReference type="Proteomes" id="UP001300692"/>
    </source>
</evidence>
<evidence type="ECO:0000256" key="2">
    <source>
        <dbReference type="ARBA" id="ARBA00007613"/>
    </source>
</evidence>
<keyword evidence="3" id="KW-0813">Transport</keyword>
<evidence type="ECO:0000256" key="6">
    <source>
        <dbReference type="ARBA" id="ARBA00023136"/>
    </source>
</evidence>
<evidence type="ECO:0000256" key="3">
    <source>
        <dbReference type="ARBA" id="ARBA00022448"/>
    </source>
</evidence>
<comment type="similarity">
    <text evidence="2">Belongs to the outer membrane factor (OMF) (TC 1.B.17) family.</text>
</comment>
<evidence type="ECO:0000256" key="4">
    <source>
        <dbReference type="ARBA" id="ARBA00022452"/>
    </source>
</evidence>
<accession>A0ABT3CXY9</accession>
<dbReference type="Pfam" id="PF02321">
    <property type="entry name" value="OEP"/>
    <property type="match status" value="1"/>
</dbReference>
<comment type="caution">
    <text evidence="9">The sequence shown here is derived from an EMBL/GenBank/DDBJ whole genome shotgun (WGS) entry which is preliminary data.</text>
</comment>
<keyword evidence="6" id="KW-0472">Membrane</keyword>
<sequence length="416" mass="47984">MKKLILYILLVTMVFGAHAQELDQYLQEAYENNPGLKASYHEFEAAMKRVAQVSALPDPTLSFGYFISPIETRVGAQRAKLSLSQMFPWFGTISARKDLAAMQAEARYQQFLDDKAQLTLKVKQAYFPILELQEQIRIQEQNLGLLESYKRVATTSYANGRSSMTDVLRVDLRLDDLKTEIQLMRDQMKPLSMAFAYLLHHPDSVSLSFEDSLSIEDQWLVNQANDSNFWYHPKMEGLSQNLSTWQAKEQLSNKNAMPQIGLGLDYAFVAKREGISLPDNGKDAIMPMVTLSIPIYQKKYRGEKEESRLMQTAVQNRMEDLQSQLQSQYETAWYEAKASWDRYQLFEQQEETTHSIIDLLYTEYAHSGQNFEELLRMQQQLLKYELAKVTAAKSYQLALAKLNYLTFNAEENESGK</sequence>
<dbReference type="RefSeq" id="WP_264139437.1">
    <property type="nucleotide sequence ID" value="NZ_JAOYOD010000001.1"/>
</dbReference>
<dbReference type="PANTHER" id="PTHR30026:SF20">
    <property type="entry name" value="OUTER MEMBRANE PROTEIN TOLC"/>
    <property type="match status" value="1"/>
</dbReference>
<dbReference type="Gene3D" id="1.20.1600.10">
    <property type="entry name" value="Outer membrane efflux proteins (OEP)"/>
    <property type="match status" value="1"/>
</dbReference>
<proteinExistence type="inferred from homology"/>
<dbReference type="EMBL" id="JAOYOD010000001">
    <property type="protein sequence ID" value="MCV9388563.1"/>
    <property type="molecule type" value="Genomic_DNA"/>
</dbReference>
<keyword evidence="4" id="KW-1134">Transmembrane beta strand</keyword>
<comment type="subcellular location">
    <subcellularLocation>
        <location evidence="1">Cell outer membrane</location>
    </subcellularLocation>
</comment>
<evidence type="ECO:0000256" key="7">
    <source>
        <dbReference type="ARBA" id="ARBA00023237"/>
    </source>
</evidence>
<dbReference type="InterPro" id="IPR051906">
    <property type="entry name" value="TolC-like"/>
</dbReference>
<feature type="chain" id="PRO_5047057061" evidence="8">
    <location>
        <begin position="20"/>
        <end position="416"/>
    </location>
</feature>
<keyword evidence="5" id="KW-0812">Transmembrane</keyword>
<reference evidence="9 10" key="1">
    <citation type="submission" date="2022-10" db="EMBL/GenBank/DDBJ databases">
        <title>Comparative genomics and taxonomic characterization of three novel marine species of genus Reichenbachiella exhibiting antioxidant and polysaccharide degradation activities.</title>
        <authorList>
            <person name="Muhammad N."/>
            <person name="Lee Y.-J."/>
            <person name="Ko J."/>
            <person name="Kim S.-G."/>
        </authorList>
    </citation>
    <scope>NUCLEOTIDE SEQUENCE [LARGE SCALE GENOMIC DNA]</scope>
    <source>
        <strain evidence="9 10">ABR2-5</strain>
    </source>
</reference>
<evidence type="ECO:0000256" key="1">
    <source>
        <dbReference type="ARBA" id="ARBA00004442"/>
    </source>
</evidence>
<dbReference type="PANTHER" id="PTHR30026">
    <property type="entry name" value="OUTER MEMBRANE PROTEIN TOLC"/>
    <property type="match status" value="1"/>
</dbReference>
<organism evidence="9 10">
    <name type="scientific">Reichenbachiella ulvae</name>
    <dbReference type="NCBI Taxonomy" id="2980104"/>
    <lineage>
        <taxon>Bacteria</taxon>
        <taxon>Pseudomonadati</taxon>
        <taxon>Bacteroidota</taxon>
        <taxon>Cytophagia</taxon>
        <taxon>Cytophagales</taxon>
        <taxon>Reichenbachiellaceae</taxon>
        <taxon>Reichenbachiella</taxon>
    </lineage>
</organism>
<dbReference type="Proteomes" id="UP001300692">
    <property type="component" value="Unassembled WGS sequence"/>
</dbReference>
<evidence type="ECO:0000256" key="5">
    <source>
        <dbReference type="ARBA" id="ARBA00022692"/>
    </source>
</evidence>
<protein>
    <submittedName>
        <fullName evidence="9">TolC family protein</fullName>
    </submittedName>
</protein>
<evidence type="ECO:0000313" key="9">
    <source>
        <dbReference type="EMBL" id="MCV9388563.1"/>
    </source>
</evidence>
<keyword evidence="8" id="KW-0732">Signal</keyword>